<proteinExistence type="predicted"/>
<dbReference type="EMBL" id="VFOP01000001">
    <property type="protein sequence ID" value="TQL48966.1"/>
    <property type="molecule type" value="Genomic_DNA"/>
</dbReference>
<dbReference type="SUPFAM" id="SSF56496">
    <property type="entry name" value="Fibrinogen C-terminal domain-like"/>
    <property type="match status" value="1"/>
</dbReference>
<dbReference type="InterPro" id="IPR008979">
    <property type="entry name" value="Galactose-bd-like_sf"/>
</dbReference>
<feature type="region of interest" description="Disordered" evidence="1">
    <location>
        <begin position="975"/>
        <end position="1006"/>
    </location>
</feature>
<protein>
    <recommendedName>
        <fullName evidence="4">Fibrinogen C-terminal domain-containing protein</fullName>
    </recommendedName>
</protein>
<dbReference type="NCBIfam" id="NF040941">
    <property type="entry name" value="GGGWT_bact"/>
    <property type="match status" value="1"/>
</dbReference>
<dbReference type="InterPro" id="IPR013783">
    <property type="entry name" value="Ig-like_fold"/>
</dbReference>
<dbReference type="Gene3D" id="2.60.40.10">
    <property type="entry name" value="Immunoglobulins"/>
    <property type="match status" value="1"/>
</dbReference>
<dbReference type="Proteomes" id="UP000319516">
    <property type="component" value="Unassembled WGS sequence"/>
</dbReference>
<feature type="region of interest" description="Disordered" evidence="1">
    <location>
        <begin position="51"/>
        <end position="70"/>
    </location>
</feature>
<accession>A0A542YLJ2</accession>
<evidence type="ECO:0000313" key="2">
    <source>
        <dbReference type="EMBL" id="TQL48966.1"/>
    </source>
</evidence>
<evidence type="ECO:0008006" key="4">
    <source>
        <dbReference type="Google" id="ProtNLM"/>
    </source>
</evidence>
<gene>
    <name evidence="2" type="ORF">FB467_0029</name>
</gene>
<dbReference type="GO" id="GO:0005975">
    <property type="term" value="P:carbohydrate metabolic process"/>
    <property type="evidence" value="ECO:0007669"/>
    <property type="project" value="UniProtKB-ARBA"/>
</dbReference>
<dbReference type="Gene3D" id="2.60.120.260">
    <property type="entry name" value="Galactose-binding domain-like"/>
    <property type="match status" value="3"/>
</dbReference>
<dbReference type="SUPFAM" id="SSF50969">
    <property type="entry name" value="YVTN repeat-like/Quinoprotein amine dehydrogenase"/>
    <property type="match status" value="1"/>
</dbReference>
<organism evidence="2 3">
    <name type="scientific">Ornithinicoccus hortensis</name>
    <dbReference type="NCBI Taxonomy" id="82346"/>
    <lineage>
        <taxon>Bacteria</taxon>
        <taxon>Bacillati</taxon>
        <taxon>Actinomycetota</taxon>
        <taxon>Actinomycetes</taxon>
        <taxon>Micrococcales</taxon>
        <taxon>Intrasporangiaceae</taxon>
        <taxon>Ornithinicoccus</taxon>
    </lineage>
</organism>
<keyword evidence="3" id="KW-1185">Reference proteome</keyword>
<feature type="compositionally biased region" description="Acidic residues" evidence="1">
    <location>
        <begin position="1180"/>
        <end position="1204"/>
    </location>
</feature>
<dbReference type="SUPFAM" id="SSF49785">
    <property type="entry name" value="Galactose-binding domain-like"/>
    <property type="match status" value="3"/>
</dbReference>
<feature type="region of interest" description="Disordered" evidence="1">
    <location>
        <begin position="1169"/>
        <end position="1209"/>
    </location>
</feature>
<sequence length="1374" mass="145743">MGGVNTNLIPLSCGHEAAPGPIGDVVALRQALGLVVAFMVAVAGIQPMPAAQAAPTPAPERDGASPATAAASCWEVKQEDPSAPSGAYWLMTPALQAPQQFYCDQEWDGGGWVLVGKGREGWQEFYEGQGSASELLERELTPSYFSTVQLPAQTVDELVNNTKISDLEDGVRVLRAANAQGTSWQNVQFRYTAKRDRWVWSRSASHPLASYRFDGGSWFNGGTTASFGRDSGMQRVTSEFASGQSWTSGFSYGSNVQTGSNTSQTFLWSALSNGSAPRPYAEVYVRPKLLTDDLGYEAIGDTGTQADEVRAVASSFAARQYWGVTSHFNGRVAEGNAEVQDFAQGDGVVYAAGNFEYVQRGANATGNDKVLQPALAAFDESSGDFVRAFTPTFNNQVKAVEVLPNGNVLAAGDFTVVNGQPALGTVLLDPATGNTVSSWNLEIQNNLSTGVLSVRSLSVAGDYVYLGGSFTHLNNGGTQVYARHAARVNWRTGAPDGNWNPEFDGTLVAVDAAPSDSRMYAAGYFTTSQGDYANKAAAVQMSAGAPLATPQWTTVWSNSDRSGYQQAIHAVGDRVFVGGSEHSLFSYSTDTFERLSGSITLGIGGDFQAIDTDGEVVYGGCHCSSWSYQDAYKWPSPDSSWTQIDKIQWVGAWDANTGDFIPEFNPPFLQSNNAGSWALFVADDGTLWNGGDFTGVRYGPTQSQWAGGFTRFPMRDHEAPSTVTNVSATSMDDASVSLAWSGSSDASGSVRYEILRDDRVVGLSNTPSATVSRGGDDRFFVRAVDDAGNRSASSAVYALDDIPAVPEELVSAGSEWSVWYESAAPGEGWAGAEFDDSGWESGAAPLGWGSAGIVTNIDPGVPSERARAAYFRSEFELEDALSVHALELSAVADDGAVVYVNGTEVGRLRLDPGPVGHDTYANQAISTSAALNDRLVVEVPLGLLQDGTNTIAVETHLNYRSTPNLSFDLSAVAELGDPRDPVDPPADPEEPEDPADPEEPGELVSAGSEWSVWYESAAPGEGWAGAEFDDSGWESGAAPLGWGSAGIVTNIDPGVPSERARAAYFRSEFELEDALSVHALELSAVADDGAVVYVNGTEVGRLRLDPGPVGHDTYANQAISTSAALNDRLVVEVPLGLLQDGTNTIAVETHLNYRSTPNLSFDLSAVAELGDPRDPVDPPADPEEPEDPADPEEPEDPADPEEPGELVSAGSEWSVWYESAAPGEGWAGAEFDDSGWESGAAPLGWGSAGIVTNIDPGVPSERARAAYFRSEFELEDALSVHALELSAVADDGAVVYVNGTEVGRLRLDPGPVGHDTYANQAISTSAALNDRLVVEVPLGLLQDGTNTIAVETHLNYRSTPNLSFDLTLTEAREV</sequence>
<comment type="caution">
    <text evidence="2">The sequence shown here is derived from an EMBL/GenBank/DDBJ whole genome shotgun (WGS) entry which is preliminary data.</text>
</comment>
<evidence type="ECO:0000256" key="1">
    <source>
        <dbReference type="SAM" id="MobiDB-lite"/>
    </source>
</evidence>
<dbReference type="InterPro" id="IPR014716">
    <property type="entry name" value="Fibrinogen_a/b/g_C_1"/>
</dbReference>
<evidence type="ECO:0000313" key="3">
    <source>
        <dbReference type="Proteomes" id="UP000319516"/>
    </source>
</evidence>
<dbReference type="InterPro" id="IPR036056">
    <property type="entry name" value="Fibrinogen-like_C"/>
</dbReference>
<dbReference type="InterPro" id="IPR011044">
    <property type="entry name" value="Quino_amine_DH_bsu"/>
</dbReference>
<dbReference type="Gene3D" id="3.90.215.10">
    <property type="entry name" value="Gamma Fibrinogen, chain A, domain 1"/>
    <property type="match status" value="1"/>
</dbReference>
<reference evidence="2 3" key="1">
    <citation type="submission" date="2019-06" db="EMBL/GenBank/DDBJ databases">
        <title>Sequencing the genomes of 1000 actinobacteria strains.</title>
        <authorList>
            <person name="Klenk H.-P."/>
        </authorList>
    </citation>
    <scope>NUCLEOTIDE SEQUENCE [LARGE SCALE GENOMIC DNA]</scope>
    <source>
        <strain evidence="2 3">DSM 12335</strain>
    </source>
</reference>
<name>A0A542YLJ2_9MICO</name>
<feature type="compositionally biased region" description="Acidic residues" evidence="1">
    <location>
        <begin position="986"/>
        <end position="1001"/>
    </location>
</feature>